<dbReference type="Pfam" id="PF00563">
    <property type="entry name" value="EAL"/>
    <property type="match status" value="1"/>
</dbReference>
<gene>
    <name evidence="2" type="ordered locus">amb0915</name>
</gene>
<dbReference type="STRING" id="342108.amb0915"/>
<dbReference type="SMART" id="SM00052">
    <property type="entry name" value="EAL"/>
    <property type="match status" value="1"/>
</dbReference>
<dbReference type="InterPro" id="IPR035919">
    <property type="entry name" value="EAL_sf"/>
</dbReference>
<dbReference type="PANTHER" id="PTHR33121">
    <property type="entry name" value="CYCLIC DI-GMP PHOSPHODIESTERASE PDEF"/>
    <property type="match status" value="1"/>
</dbReference>
<dbReference type="Proteomes" id="UP000007058">
    <property type="component" value="Chromosome"/>
</dbReference>
<dbReference type="SUPFAM" id="SSF141868">
    <property type="entry name" value="EAL domain-like"/>
    <property type="match status" value="1"/>
</dbReference>
<sequence>MSVLSQVTADNRYAFDQACRVKAIDLAASLGLDRRLSINFLPNAVYDPKACIRATLAAADRVNFPLDLITFEITEDERITDTPHLLGIIEEYRRHGFRVALDDFGAGYAGLNVLAEMIVDVVKLDIALVRNIDHDQRRRTIALGMIKVCQELGVDVVAEGVERTQELKVLRDAGVRYVQGFLFSRPAVNSIALDSSINFSP</sequence>
<dbReference type="KEGG" id="mag:amb0915"/>
<dbReference type="EMBL" id="AP007255">
    <property type="protein sequence ID" value="BAE49719.1"/>
    <property type="molecule type" value="Genomic_DNA"/>
</dbReference>
<feature type="domain" description="EAL" evidence="1">
    <location>
        <begin position="1"/>
        <end position="200"/>
    </location>
</feature>
<dbReference type="HOGENOM" id="CLU_000445_70_50_5"/>
<evidence type="ECO:0000259" key="1">
    <source>
        <dbReference type="PROSITE" id="PS50883"/>
    </source>
</evidence>
<reference evidence="2 3" key="1">
    <citation type="journal article" date="2005" name="DNA Res.">
        <title>Complete genome sequence of the facultative anaerobic magnetotactic bacterium Magnetospirillum sp. strain AMB-1.</title>
        <authorList>
            <person name="Matsunaga T."/>
            <person name="Okamura Y."/>
            <person name="Fukuda Y."/>
            <person name="Wahyudi A.T."/>
            <person name="Murase Y."/>
            <person name="Takeyama H."/>
        </authorList>
    </citation>
    <scope>NUCLEOTIDE SEQUENCE [LARGE SCALE GENOMIC DNA]</scope>
    <source>
        <strain evidence="3">ATCC 700264 / AMB-1</strain>
    </source>
</reference>
<dbReference type="PROSITE" id="PS50883">
    <property type="entry name" value="EAL"/>
    <property type="match status" value="1"/>
</dbReference>
<dbReference type="InterPro" id="IPR001633">
    <property type="entry name" value="EAL_dom"/>
</dbReference>
<evidence type="ECO:0000313" key="3">
    <source>
        <dbReference type="Proteomes" id="UP000007058"/>
    </source>
</evidence>
<accession>Q2W8V6</accession>
<name>Q2W8V6_PARM1</name>
<organism evidence="2 3">
    <name type="scientific">Paramagnetospirillum magneticum (strain ATCC 700264 / AMB-1)</name>
    <name type="common">Magnetospirillum magneticum</name>
    <dbReference type="NCBI Taxonomy" id="342108"/>
    <lineage>
        <taxon>Bacteria</taxon>
        <taxon>Pseudomonadati</taxon>
        <taxon>Pseudomonadota</taxon>
        <taxon>Alphaproteobacteria</taxon>
        <taxon>Rhodospirillales</taxon>
        <taxon>Magnetospirillaceae</taxon>
        <taxon>Paramagnetospirillum</taxon>
    </lineage>
</organism>
<keyword evidence="3" id="KW-1185">Reference proteome</keyword>
<evidence type="ECO:0000313" key="2">
    <source>
        <dbReference type="EMBL" id="BAE49719.1"/>
    </source>
</evidence>
<proteinExistence type="predicted"/>
<dbReference type="AlphaFoldDB" id="Q2W8V6"/>
<dbReference type="PANTHER" id="PTHR33121:SF15">
    <property type="entry name" value="BLUE LIGHT- AND TEMPERATURE-REGULATED ANTIREPRESSOR BLUF"/>
    <property type="match status" value="1"/>
</dbReference>
<protein>
    <submittedName>
        <fullName evidence="2">EAL domain</fullName>
    </submittedName>
</protein>
<dbReference type="GO" id="GO:0071111">
    <property type="term" value="F:cyclic-guanylate-specific phosphodiesterase activity"/>
    <property type="evidence" value="ECO:0007669"/>
    <property type="project" value="InterPro"/>
</dbReference>
<dbReference type="Gene3D" id="3.20.20.450">
    <property type="entry name" value="EAL domain"/>
    <property type="match status" value="1"/>
</dbReference>
<dbReference type="InterPro" id="IPR050706">
    <property type="entry name" value="Cyclic-di-GMP_PDE-like"/>
</dbReference>
<dbReference type="CDD" id="cd01948">
    <property type="entry name" value="EAL"/>
    <property type="match status" value="1"/>
</dbReference>